<dbReference type="Proteomes" id="UP000195913">
    <property type="component" value="Unassembled WGS sequence"/>
</dbReference>
<protein>
    <submittedName>
        <fullName evidence="2">Putative reductase</fullName>
    </submittedName>
</protein>
<proteinExistence type="predicted"/>
<dbReference type="EMBL" id="FUHW01000038">
    <property type="protein sequence ID" value="SJM68002.1"/>
    <property type="molecule type" value="Genomic_DNA"/>
</dbReference>
<evidence type="ECO:0000313" key="3">
    <source>
        <dbReference type="Proteomes" id="UP000195913"/>
    </source>
</evidence>
<dbReference type="Gene3D" id="3.40.50.720">
    <property type="entry name" value="NAD(P)-binding Rossmann-like Domain"/>
    <property type="match status" value="1"/>
</dbReference>
<reference evidence="2 3" key="1">
    <citation type="submission" date="2017-02" db="EMBL/GenBank/DDBJ databases">
        <authorList>
            <person name="Peterson S.W."/>
        </authorList>
    </citation>
    <scope>NUCLEOTIDE SEQUENCE [LARGE SCALE GENOMIC DNA]</scope>
    <source>
        <strain evidence="2 3">B Ar 00.02</strain>
    </source>
</reference>
<dbReference type="Pfam" id="PF01370">
    <property type="entry name" value="Epimerase"/>
    <property type="match status" value="1"/>
</dbReference>
<feature type="domain" description="Peptidase A2" evidence="1">
    <location>
        <begin position="161"/>
        <end position="212"/>
    </location>
</feature>
<dbReference type="SUPFAM" id="SSF51735">
    <property type="entry name" value="NAD(P)-binding Rossmann-fold domains"/>
    <property type="match status" value="1"/>
</dbReference>
<evidence type="ECO:0000259" key="1">
    <source>
        <dbReference type="PROSITE" id="PS50175"/>
    </source>
</evidence>
<gene>
    <name evidence="2" type="ORF">FM101_10740</name>
</gene>
<dbReference type="GO" id="GO:0006508">
    <property type="term" value="P:proteolysis"/>
    <property type="evidence" value="ECO:0007669"/>
    <property type="project" value="InterPro"/>
</dbReference>
<keyword evidence="3" id="KW-1185">Reference proteome</keyword>
<organism evidence="2 3">
    <name type="scientific">Arthrobacter rhombi</name>
    <dbReference type="NCBI Taxonomy" id="71253"/>
    <lineage>
        <taxon>Bacteria</taxon>
        <taxon>Bacillati</taxon>
        <taxon>Actinomycetota</taxon>
        <taxon>Actinomycetes</taxon>
        <taxon>Micrococcales</taxon>
        <taxon>Micrococcaceae</taxon>
        <taxon>Arthrobacter</taxon>
    </lineage>
</organism>
<evidence type="ECO:0000313" key="2">
    <source>
        <dbReference type="EMBL" id="SJM68002.1"/>
    </source>
</evidence>
<sequence length="354" mass="37570">MTPAPQQGQRRRAVVLGGTGLLGRATAARLAAGGWQVDVTGRNRHHLPAELTDLGVRFLAADRYDASALAAVIGQGADLIVDTLSYTADHARSLLALRQDVGRMVMLSSKAVYVDAEGRHMNSVEPPHFAGPITEHQPTLAPGNMPFASAEGYGPNKVAAEQTLLDSGADATVIRASKVHGVGAAPPREWAFVRRILDHRRVLLLAGRGAGGDHTTAAANTAALIECVADTPAGARVLNSADPDAPNGLEIARTVAAHFGHDWQEILLDEDAPPGLGAHPWDGRPAIMLDTTASRDLGYTPVGTYAQTVAAELDWLAGLPRESFDDNPHFGNFAQDYAAEDLYLDRFPGLLRRS</sequence>
<dbReference type="PROSITE" id="PS50175">
    <property type="entry name" value="ASP_PROT_RETROV"/>
    <property type="match status" value="1"/>
</dbReference>
<dbReference type="InterPro" id="IPR036291">
    <property type="entry name" value="NAD(P)-bd_dom_sf"/>
</dbReference>
<dbReference type="AlphaFoldDB" id="A0A1R4GJ91"/>
<name>A0A1R4GJ91_9MICC</name>
<accession>A0A1R4GJ91</accession>
<dbReference type="InterPro" id="IPR001995">
    <property type="entry name" value="Peptidase_A2_cat"/>
</dbReference>
<dbReference type="GO" id="GO:0004190">
    <property type="term" value="F:aspartic-type endopeptidase activity"/>
    <property type="evidence" value="ECO:0007669"/>
    <property type="project" value="InterPro"/>
</dbReference>
<dbReference type="RefSeq" id="WP_143269272.1">
    <property type="nucleotide sequence ID" value="NZ_FUHW01000038.1"/>
</dbReference>
<dbReference type="InterPro" id="IPR001509">
    <property type="entry name" value="Epimerase_deHydtase"/>
</dbReference>